<dbReference type="CDD" id="cd04301">
    <property type="entry name" value="NAT_SF"/>
    <property type="match status" value="1"/>
</dbReference>
<dbReference type="AlphaFoldDB" id="A0A6I6F0V5"/>
<evidence type="ECO:0000313" key="3">
    <source>
        <dbReference type="Proteomes" id="UP000422764"/>
    </source>
</evidence>
<keyword evidence="3" id="KW-1185">Reference proteome</keyword>
<dbReference type="Pfam" id="PF13420">
    <property type="entry name" value="Acetyltransf_4"/>
    <property type="match status" value="1"/>
</dbReference>
<reference evidence="2 3" key="1">
    <citation type="submission" date="2019-12" db="EMBL/GenBank/DDBJ databases">
        <title>Genome sequenceing of Clostridium bovifaecis.</title>
        <authorList>
            <person name="Yao Y."/>
        </authorList>
    </citation>
    <scope>NUCLEOTIDE SEQUENCE [LARGE SCALE GENOMIC DNA]</scope>
    <source>
        <strain evidence="2 3">BXX</strain>
    </source>
</reference>
<evidence type="ECO:0000259" key="1">
    <source>
        <dbReference type="PROSITE" id="PS51186"/>
    </source>
</evidence>
<feature type="domain" description="N-acetyltransferase" evidence="1">
    <location>
        <begin position="11"/>
        <end position="158"/>
    </location>
</feature>
<evidence type="ECO:0000313" key="2">
    <source>
        <dbReference type="EMBL" id="QGU94904.1"/>
    </source>
</evidence>
<dbReference type="PROSITE" id="PS51186">
    <property type="entry name" value="GNAT"/>
    <property type="match status" value="1"/>
</dbReference>
<proteinExistence type="predicted"/>
<protein>
    <submittedName>
        <fullName evidence="2">GNAT family N-acetyltransferase</fullName>
    </submittedName>
</protein>
<dbReference type="SUPFAM" id="SSF55729">
    <property type="entry name" value="Acyl-CoA N-acyltransferases (Nat)"/>
    <property type="match status" value="1"/>
</dbReference>
<dbReference type="InterPro" id="IPR000182">
    <property type="entry name" value="GNAT_dom"/>
</dbReference>
<dbReference type="Gene3D" id="3.40.630.30">
    <property type="match status" value="1"/>
</dbReference>
<name>A0A6I6F0V5_9CLOT</name>
<organism evidence="2 3">
    <name type="scientific">Clostridium bovifaecis</name>
    <dbReference type="NCBI Taxonomy" id="2184719"/>
    <lineage>
        <taxon>Bacteria</taxon>
        <taxon>Bacillati</taxon>
        <taxon>Bacillota</taxon>
        <taxon>Clostridia</taxon>
        <taxon>Eubacteriales</taxon>
        <taxon>Clostridiaceae</taxon>
        <taxon>Clostridium</taxon>
    </lineage>
</organism>
<dbReference type="InterPro" id="IPR016181">
    <property type="entry name" value="Acyl_CoA_acyltransferase"/>
</dbReference>
<accession>A0A6I6F0V5</accession>
<dbReference type="Proteomes" id="UP000422764">
    <property type="component" value="Chromosome"/>
</dbReference>
<keyword evidence="2" id="KW-0808">Transferase</keyword>
<dbReference type="EMBL" id="CP046522">
    <property type="protein sequence ID" value="QGU94904.1"/>
    <property type="molecule type" value="Genomic_DNA"/>
</dbReference>
<gene>
    <name evidence="2" type="ORF">GOM49_07140</name>
</gene>
<sequence length="160" mass="19080">MFYINLEIQDIKISSIEKEDLEKVYQWLSCEDSFIEYRQFYERFLEYYLSECEFFLKINKNSNLIGIIKGKVEFKNPNEVWLSYFILESRMRNQGIGSEILNGIINYFFKDCGIVKFYVKVKENNFKSLVFLRKNNFSPIKLSQGIGDKNVILISSINRI</sequence>
<dbReference type="GO" id="GO:0016747">
    <property type="term" value="F:acyltransferase activity, transferring groups other than amino-acyl groups"/>
    <property type="evidence" value="ECO:0007669"/>
    <property type="project" value="InterPro"/>
</dbReference>